<evidence type="ECO:0000256" key="4">
    <source>
        <dbReference type="ARBA" id="ARBA00023136"/>
    </source>
</evidence>
<feature type="signal peptide" evidence="5">
    <location>
        <begin position="1"/>
        <end position="18"/>
    </location>
</feature>
<dbReference type="Gene3D" id="1.25.40.10">
    <property type="entry name" value="Tetratricopeptide repeat domain"/>
    <property type="match status" value="1"/>
</dbReference>
<dbReference type="Proteomes" id="UP000659697">
    <property type="component" value="Unassembled WGS sequence"/>
</dbReference>
<keyword evidence="4" id="KW-0472">Membrane</keyword>
<dbReference type="SUPFAM" id="SSF74653">
    <property type="entry name" value="TolA/TonB C-terminal domain"/>
    <property type="match status" value="1"/>
</dbReference>
<dbReference type="InterPro" id="IPR006260">
    <property type="entry name" value="TonB/TolA_C"/>
</dbReference>
<reference evidence="8" key="1">
    <citation type="journal article" date="2019" name="Int. J. Syst. Evol. Microbiol.">
        <title>The Global Catalogue of Microorganisms (GCM) 10K type strain sequencing project: providing services to taxonomists for standard genome sequencing and annotation.</title>
        <authorList>
            <consortium name="The Broad Institute Genomics Platform"/>
            <consortium name="The Broad Institute Genome Sequencing Center for Infectious Disease"/>
            <person name="Wu L."/>
            <person name="Ma J."/>
        </authorList>
    </citation>
    <scope>NUCLEOTIDE SEQUENCE [LARGE SCALE GENOMIC DNA]</scope>
    <source>
        <strain evidence="8">CGMCC 1.7003</strain>
    </source>
</reference>
<dbReference type="SMART" id="SM00671">
    <property type="entry name" value="SEL1"/>
    <property type="match status" value="1"/>
</dbReference>
<gene>
    <name evidence="7" type="ORF">GCM10010919_30560</name>
</gene>
<evidence type="ECO:0000256" key="2">
    <source>
        <dbReference type="ARBA" id="ARBA00022692"/>
    </source>
</evidence>
<name>A0ABQ3L6T6_9ALTE</name>
<dbReference type="EMBL" id="BNAO01000009">
    <property type="protein sequence ID" value="GHG75900.1"/>
    <property type="molecule type" value="Genomic_DNA"/>
</dbReference>
<keyword evidence="2" id="KW-0812">Transmembrane</keyword>
<sequence length="445" mass="49820">MKWLICLLLCSACFSSKANWLSAMEAYENASFAQAELAFSKLLTLGNKDAVFNLGVMAYNGEGQVSNLPLAAAYFQLATELKHPEAERLFTAVSNQLTDEHKKQLEQYYTKLRSDVFFINYQEQQQASVRPSRLKALTKVAPEYPKSALRDNLFGYVTLRLLVDGEGRVHAADAIDSYPAAVFDEVAIQAIKQWRYEATGRFHVQSAQFDFAISGGIRPLIIERWLKSSKLWSLAVEGSPAHQEALGTVLHVINTQSQKELNFFKVAEPDAARVPTMQALEAEAEFHFFVTDFSGKAIVQLARNGTITEVLDDSNLTSPAASQLIGQQVKGRGKIAAGNYVLRQSFGSVENRVSVEKIVDLPNTLDGYYWWRKAAKNGDLRAQRNLAARFNSWKEYLLLQEDPVVMAWVGVDLLLNGEKDQGIYWLEKAIALHYPQASQLKTLLL</sequence>
<proteinExistence type="predicted"/>
<dbReference type="Gene3D" id="3.30.2420.10">
    <property type="entry name" value="TonB"/>
    <property type="match status" value="1"/>
</dbReference>
<evidence type="ECO:0000256" key="5">
    <source>
        <dbReference type="SAM" id="SignalP"/>
    </source>
</evidence>
<comment type="subcellular location">
    <subcellularLocation>
        <location evidence="1">Membrane</location>
        <topology evidence="1">Single-pass membrane protein</topology>
    </subcellularLocation>
</comment>
<keyword evidence="3" id="KW-1133">Transmembrane helix</keyword>
<evidence type="ECO:0000256" key="3">
    <source>
        <dbReference type="ARBA" id="ARBA00022989"/>
    </source>
</evidence>
<dbReference type="PROSITE" id="PS52015">
    <property type="entry name" value="TONB_CTD"/>
    <property type="match status" value="1"/>
</dbReference>
<dbReference type="InterPro" id="IPR011990">
    <property type="entry name" value="TPR-like_helical_dom_sf"/>
</dbReference>
<keyword evidence="8" id="KW-1185">Reference proteome</keyword>
<dbReference type="InterPro" id="IPR037682">
    <property type="entry name" value="TonB_C"/>
</dbReference>
<evidence type="ECO:0000256" key="1">
    <source>
        <dbReference type="ARBA" id="ARBA00004167"/>
    </source>
</evidence>
<dbReference type="InterPro" id="IPR006597">
    <property type="entry name" value="Sel1-like"/>
</dbReference>
<dbReference type="RefSeq" id="WP_189433908.1">
    <property type="nucleotide sequence ID" value="NZ_BNAO01000009.1"/>
</dbReference>
<dbReference type="SUPFAM" id="SSF81901">
    <property type="entry name" value="HCP-like"/>
    <property type="match status" value="2"/>
</dbReference>
<comment type="caution">
    <text evidence="7">The sequence shown here is derived from an EMBL/GenBank/DDBJ whole genome shotgun (WGS) entry which is preliminary data.</text>
</comment>
<evidence type="ECO:0000313" key="8">
    <source>
        <dbReference type="Proteomes" id="UP000659697"/>
    </source>
</evidence>
<organism evidence="7 8">
    <name type="scientific">Alishewanella longhuensis</name>
    <dbReference type="NCBI Taxonomy" id="1091037"/>
    <lineage>
        <taxon>Bacteria</taxon>
        <taxon>Pseudomonadati</taxon>
        <taxon>Pseudomonadota</taxon>
        <taxon>Gammaproteobacteria</taxon>
        <taxon>Alteromonadales</taxon>
        <taxon>Alteromonadaceae</taxon>
        <taxon>Alishewanella</taxon>
    </lineage>
</organism>
<keyword evidence="5" id="KW-0732">Signal</keyword>
<feature type="chain" id="PRO_5045597856" description="TonB C-terminal domain-containing protein" evidence="5">
    <location>
        <begin position="19"/>
        <end position="445"/>
    </location>
</feature>
<protein>
    <recommendedName>
        <fullName evidence="6">TonB C-terminal domain-containing protein</fullName>
    </recommendedName>
</protein>
<feature type="domain" description="TonB C-terminal" evidence="6">
    <location>
        <begin position="129"/>
        <end position="220"/>
    </location>
</feature>
<dbReference type="Pfam" id="PF03544">
    <property type="entry name" value="TonB_C"/>
    <property type="match status" value="1"/>
</dbReference>
<dbReference type="Pfam" id="PF08238">
    <property type="entry name" value="Sel1"/>
    <property type="match status" value="3"/>
</dbReference>
<dbReference type="NCBIfam" id="TIGR01352">
    <property type="entry name" value="tonB_Cterm"/>
    <property type="match status" value="1"/>
</dbReference>
<evidence type="ECO:0000313" key="7">
    <source>
        <dbReference type="EMBL" id="GHG75900.1"/>
    </source>
</evidence>
<accession>A0ABQ3L6T6</accession>
<evidence type="ECO:0000259" key="6">
    <source>
        <dbReference type="PROSITE" id="PS52015"/>
    </source>
</evidence>